<protein>
    <submittedName>
        <fullName evidence="6">Uncharacterized protein</fullName>
    </submittedName>
</protein>
<gene>
    <name evidence="6" type="ORF">AXG93_2374s1080</name>
</gene>
<accession>A0A176WI28</accession>
<dbReference type="EMBL" id="LVLJ01000784">
    <property type="protein sequence ID" value="OAE32564.1"/>
    <property type="molecule type" value="Genomic_DNA"/>
</dbReference>
<evidence type="ECO:0000313" key="7">
    <source>
        <dbReference type="Proteomes" id="UP000077202"/>
    </source>
</evidence>
<comment type="similarity">
    <text evidence="4">Belongs to the EXORDIUM family.</text>
</comment>
<dbReference type="PANTHER" id="PTHR31279:SF58">
    <property type="entry name" value="PROTEIN EXORDIUM-LIKE 2"/>
    <property type="match status" value="1"/>
</dbReference>
<sequence length="430" mass="45144">MASFGKKAVVAMHVVAMAMCVMIALTQVQTVSARSTSVFSASVNHLRHGQHHDGVHPHLRTHSRKLSSLVQTPPLLVPYHSGPILSSDSEIPIYIIWYGEFSAAQRATVTDFFASFAHEADGGGEPSVRGWWKATGAYRDGSGAAVSAAVELKGEAVDDYSKGKTLSKEDVQCLVEGALASGAFPADAGAVYFVLTAEDVNVGTFCMNTCGSHHFIAPKGVTQHKQLPFAWVGNPGTKCAGRCAWPFAKPQYGPQTEPLVAPSGDVGLDGMLINIAAVLAGAATNPFGNAFFQGDASAPLEAATACAGTYGDGAFPGFPGALLVDPASGASYNAVGLNGRQFLLPALYDPTTLSCRVAYSPAIDLVVMDEGGSSSSRVDSQFVARQLGSAFVLLHEAALELGWLSFVQRSRALESWIARGGRSLHKMGLR</sequence>
<evidence type="ECO:0000256" key="4">
    <source>
        <dbReference type="ARBA" id="ARBA00023591"/>
    </source>
</evidence>
<reference evidence="6" key="1">
    <citation type="submission" date="2016-03" db="EMBL/GenBank/DDBJ databases">
        <title>Mechanisms controlling the formation of the plant cell surface in tip-growing cells are functionally conserved among land plants.</title>
        <authorList>
            <person name="Honkanen S."/>
            <person name="Jones V.A."/>
            <person name="Morieri G."/>
            <person name="Champion C."/>
            <person name="Hetherington A.J."/>
            <person name="Kelly S."/>
            <person name="Saint-Marcoux D."/>
            <person name="Proust H."/>
            <person name="Prescott H."/>
            <person name="Dolan L."/>
        </authorList>
    </citation>
    <scope>NUCLEOTIDE SEQUENCE [LARGE SCALE GENOMIC DNA]</scope>
    <source>
        <tissue evidence="6">Whole gametophyte</tissue>
    </source>
</reference>
<organism evidence="6 7">
    <name type="scientific">Marchantia polymorpha subsp. ruderalis</name>
    <dbReference type="NCBI Taxonomy" id="1480154"/>
    <lineage>
        <taxon>Eukaryota</taxon>
        <taxon>Viridiplantae</taxon>
        <taxon>Streptophyta</taxon>
        <taxon>Embryophyta</taxon>
        <taxon>Marchantiophyta</taxon>
        <taxon>Marchantiopsida</taxon>
        <taxon>Marchantiidae</taxon>
        <taxon>Marchantiales</taxon>
        <taxon>Marchantiaceae</taxon>
        <taxon>Marchantia</taxon>
    </lineage>
</organism>
<dbReference type="Pfam" id="PF04674">
    <property type="entry name" value="Phi_1"/>
    <property type="match status" value="1"/>
</dbReference>
<dbReference type="GO" id="GO:0005576">
    <property type="term" value="C:extracellular region"/>
    <property type="evidence" value="ECO:0007669"/>
    <property type="project" value="UniProtKB-SubCell"/>
</dbReference>
<evidence type="ECO:0000256" key="1">
    <source>
        <dbReference type="ARBA" id="ARBA00004613"/>
    </source>
</evidence>
<dbReference type="InterPro" id="IPR006766">
    <property type="entry name" value="EXORDIUM-like"/>
</dbReference>
<dbReference type="AlphaFoldDB" id="A0A176WI28"/>
<name>A0A176WI28_MARPO</name>
<evidence type="ECO:0000256" key="2">
    <source>
        <dbReference type="ARBA" id="ARBA00022525"/>
    </source>
</evidence>
<keyword evidence="2" id="KW-0964">Secreted</keyword>
<proteinExistence type="inferred from homology"/>
<feature type="signal peptide" evidence="5">
    <location>
        <begin position="1"/>
        <end position="33"/>
    </location>
</feature>
<evidence type="ECO:0000256" key="5">
    <source>
        <dbReference type="SAM" id="SignalP"/>
    </source>
</evidence>
<evidence type="ECO:0000256" key="3">
    <source>
        <dbReference type="ARBA" id="ARBA00022729"/>
    </source>
</evidence>
<keyword evidence="3 5" id="KW-0732">Signal</keyword>
<comment type="subcellular location">
    <subcellularLocation>
        <location evidence="1">Secreted</location>
    </subcellularLocation>
</comment>
<feature type="chain" id="PRO_5008052513" evidence="5">
    <location>
        <begin position="34"/>
        <end position="430"/>
    </location>
</feature>
<dbReference type="Proteomes" id="UP000077202">
    <property type="component" value="Unassembled WGS sequence"/>
</dbReference>
<comment type="caution">
    <text evidence="6">The sequence shown here is derived from an EMBL/GenBank/DDBJ whole genome shotgun (WGS) entry which is preliminary data.</text>
</comment>
<keyword evidence="7" id="KW-1185">Reference proteome</keyword>
<evidence type="ECO:0000313" key="6">
    <source>
        <dbReference type="EMBL" id="OAE32564.1"/>
    </source>
</evidence>
<dbReference type="PANTHER" id="PTHR31279">
    <property type="entry name" value="PROTEIN EXORDIUM-LIKE 5"/>
    <property type="match status" value="1"/>
</dbReference>